<feature type="domain" description="CATRA-Associated Small Protein" evidence="2">
    <location>
        <begin position="30"/>
        <end position="111"/>
    </location>
</feature>
<feature type="region of interest" description="Disordered" evidence="1">
    <location>
        <begin position="1"/>
        <end position="24"/>
    </location>
</feature>
<evidence type="ECO:0000256" key="1">
    <source>
        <dbReference type="SAM" id="MobiDB-lite"/>
    </source>
</evidence>
<dbReference type="Pfam" id="PF20271">
    <property type="entry name" value="CATASP"/>
    <property type="match status" value="1"/>
</dbReference>
<reference evidence="3 4" key="1">
    <citation type="submission" date="2021-01" db="EMBL/GenBank/DDBJ databases">
        <title>Streptomyces acididurans sp. nov., isolated from a peat swamp forest soil.</title>
        <authorList>
            <person name="Chantavorakit T."/>
            <person name="Duangmal K."/>
        </authorList>
    </citation>
    <scope>NUCLEOTIDE SEQUENCE [LARGE SCALE GENOMIC DNA]</scope>
    <source>
        <strain evidence="3 4">KK5PA1</strain>
    </source>
</reference>
<dbReference type="Proteomes" id="UP000749040">
    <property type="component" value="Unassembled WGS sequence"/>
</dbReference>
<proteinExistence type="predicted"/>
<comment type="caution">
    <text evidence="3">The sequence shown here is derived from an EMBL/GenBank/DDBJ whole genome shotgun (WGS) entry which is preliminary data.</text>
</comment>
<evidence type="ECO:0000313" key="4">
    <source>
        <dbReference type="Proteomes" id="UP000749040"/>
    </source>
</evidence>
<feature type="compositionally biased region" description="Gly residues" evidence="1">
    <location>
        <begin position="8"/>
        <end position="21"/>
    </location>
</feature>
<accession>A0ABS2TZ88</accession>
<protein>
    <recommendedName>
        <fullName evidence="2">CATRA-Associated Small Protein domain-containing protein</fullName>
    </recommendedName>
</protein>
<evidence type="ECO:0000313" key="3">
    <source>
        <dbReference type="EMBL" id="MBM9507821.1"/>
    </source>
</evidence>
<dbReference type="EMBL" id="JADKYB010000014">
    <property type="protein sequence ID" value="MBM9507821.1"/>
    <property type="molecule type" value="Genomic_DNA"/>
</dbReference>
<keyword evidence="4" id="KW-1185">Reference proteome</keyword>
<name>A0ABS2TZ88_9ACTN</name>
<organism evidence="3 4">
    <name type="scientific">Actinacidiphila acididurans</name>
    <dbReference type="NCBI Taxonomy" id="2784346"/>
    <lineage>
        <taxon>Bacteria</taxon>
        <taxon>Bacillati</taxon>
        <taxon>Actinomycetota</taxon>
        <taxon>Actinomycetes</taxon>
        <taxon>Kitasatosporales</taxon>
        <taxon>Streptomycetaceae</taxon>
        <taxon>Actinacidiphila</taxon>
    </lineage>
</organism>
<gene>
    <name evidence="3" type="ORF">ITX44_25380</name>
</gene>
<evidence type="ECO:0000259" key="2">
    <source>
        <dbReference type="Pfam" id="PF20271"/>
    </source>
</evidence>
<sequence>MAAQVPGAPGGPGWPRGPGGPRGDDVAWRALASLRRVPGWRLTGRQWTAVTTAVAEVAAAWQARDPRRLRIAVARLELAGPRLVVTRHEDEPLLPAPAELPERLNVLVTSIVAEAGEPPAAPPGEGAEGADR</sequence>
<dbReference type="InterPro" id="IPR046924">
    <property type="entry name" value="CATASP"/>
</dbReference>
<dbReference type="RefSeq" id="WP_205359678.1">
    <property type="nucleotide sequence ID" value="NZ_JADKYB010000014.1"/>
</dbReference>